<dbReference type="GO" id="GO:0004930">
    <property type="term" value="F:G protein-coupled receptor activity"/>
    <property type="evidence" value="ECO:0007669"/>
    <property type="project" value="UniProtKB-KW"/>
</dbReference>
<dbReference type="PROSITE" id="PS00237">
    <property type="entry name" value="G_PROTEIN_RECEP_F1_1"/>
    <property type="match status" value="1"/>
</dbReference>
<dbReference type="InterPro" id="IPR000276">
    <property type="entry name" value="GPCR_Rhodpsn"/>
</dbReference>
<evidence type="ECO:0000256" key="6">
    <source>
        <dbReference type="ARBA" id="ARBA00023170"/>
    </source>
</evidence>
<evidence type="ECO:0000313" key="13">
    <source>
        <dbReference type="Proteomes" id="UP001620645"/>
    </source>
</evidence>
<protein>
    <recommendedName>
        <fullName evidence="11">G-protein coupled receptors family 1 profile domain-containing protein</fullName>
    </recommendedName>
</protein>
<feature type="transmembrane region" description="Helical" evidence="10">
    <location>
        <begin position="191"/>
        <end position="211"/>
    </location>
</feature>
<feature type="transmembrane region" description="Helical" evidence="10">
    <location>
        <begin position="127"/>
        <end position="155"/>
    </location>
</feature>
<sequence length="611" mass="69187">MFIFSLSCSDILVCCISATITPISAFRKDWVFGQFFCSTAPFIAGVSLCFSTFTLAAISVDRFMLIIFPTRKAFSHGQALFIIMTICLLASAFSLPMIFMQKLRHYDNFCGEFCFEDWGQNIGIRRIYGTLLLTVQFIVPLALIIFCYTAISVRLGKSANFRNKKAGEWQMPVSAQRNAATKRRQRTNRMFIAMAIAFSLSWVWSVLYNLLRDYECLPLLISRQEFFFGILTHCIAMSSTVWNPILYALLNLQLRAAFLQLIPECAKNVLVELCGREQTQQQQRNSAEKSRLLDINNGIKESEERTKKLLSCFLTSRGSVEVSTSSEFGKMSEGKAKTTQNALKLKTVQQKKKKKKTKKGTEKRKDENNGRGEEAETTDTAQWEGSDRRKGEEAETTDTAQWEGSDRRKGEEAETTDTAQWEGSDRRKGEEAETTDTAQWEGSDRRKGEEAETTDTAQLEGSDRRKGEEAETTDTAQWEGSDRRKGEEAETTDTAQLEGSDRRKGEEAETTDTAQWEGSDRRKGEEAETTDTAQWEGSDRRKREEAETTDTAQWEGSDRRKGDEAETTDTAAQWEGSDRRKGDEAEEEKRKQGDGHGTAADIKEMDMDEQI</sequence>
<proteinExistence type="inferred from homology"/>
<feature type="transmembrane region" description="Helical" evidence="10">
    <location>
        <begin position="226"/>
        <end position="250"/>
    </location>
</feature>
<feature type="transmembrane region" description="Helical" evidence="10">
    <location>
        <begin position="42"/>
        <end position="67"/>
    </location>
</feature>
<feature type="region of interest" description="Disordered" evidence="9">
    <location>
        <begin position="324"/>
        <end position="611"/>
    </location>
</feature>
<evidence type="ECO:0000256" key="10">
    <source>
        <dbReference type="SAM" id="Phobius"/>
    </source>
</evidence>
<feature type="compositionally biased region" description="Basic and acidic residues" evidence="9">
    <location>
        <begin position="576"/>
        <end position="594"/>
    </location>
</feature>
<comment type="similarity">
    <text evidence="8">Belongs to the G-protein coupled receptor 1 family.</text>
</comment>
<feature type="domain" description="G-protein coupled receptors family 1 profile" evidence="11">
    <location>
        <begin position="1"/>
        <end position="247"/>
    </location>
</feature>
<dbReference type="GO" id="GO:0016020">
    <property type="term" value="C:membrane"/>
    <property type="evidence" value="ECO:0007669"/>
    <property type="project" value="UniProtKB-SubCell"/>
</dbReference>
<evidence type="ECO:0000313" key="12">
    <source>
        <dbReference type="EMBL" id="KAL3078889.1"/>
    </source>
</evidence>
<feature type="compositionally biased region" description="Basic residues" evidence="9">
    <location>
        <begin position="349"/>
        <end position="358"/>
    </location>
</feature>
<comment type="subcellular location">
    <subcellularLocation>
        <location evidence="1">Membrane</location>
        <topology evidence="1">Multi-pass membrane protein</topology>
    </subcellularLocation>
</comment>
<evidence type="ECO:0000256" key="8">
    <source>
        <dbReference type="RuleBase" id="RU000688"/>
    </source>
</evidence>
<keyword evidence="6 8" id="KW-0675">Receptor</keyword>
<dbReference type="Proteomes" id="UP001620645">
    <property type="component" value="Unassembled WGS sequence"/>
</dbReference>
<keyword evidence="5 10" id="KW-0472">Membrane</keyword>
<dbReference type="Pfam" id="PF00001">
    <property type="entry name" value="7tm_1"/>
    <property type="match status" value="1"/>
</dbReference>
<evidence type="ECO:0000256" key="3">
    <source>
        <dbReference type="ARBA" id="ARBA00022989"/>
    </source>
</evidence>
<gene>
    <name evidence="12" type="ORF">niasHS_014671</name>
</gene>
<keyword evidence="2 8" id="KW-0812">Transmembrane</keyword>
<keyword evidence="7 8" id="KW-0807">Transducer</keyword>
<keyword evidence="3 10" id="KW-1133">Transmembrane helix</keyword>
<dbReference type="PANTHER" id="PTHR24235">
    <property type="entry name" value="NEUROPEPTIDE Y RECEPTOR"/>
    <property type="match status" value="1"/>
</dbReference>
<feature type="compositionally biased region" description="Basic and acidic residues" evidence="9">
    <location>
        <begin position="359"/>
        <end position="374"/>
    </location>
</feature>
<comment type="caution">
    <text evidence="12">The sequence shown here is derived from an EMBL/GenBank/DDBJ whole genome shotgun (WGS) entry which is preliminary data.</text>
</comment>
<dbReference type="InterPro" id="IPR017452">
    <property type="entry name" value="GPCR_Rhodpsn_7TM"/>
</dbReference>
<accession>A0ABD2IFA9</accession>
<dbReference type="Gene3D" id="1.20.1070.10">
    <property type="entry name" value="Rhodopsin 7-helix transmembrane proteins"/>
    <property type="match status" value="1"/>
</dbReference>
<evidence type="ECO:0000256" key="2">
    <source>
        <dbReference type="ARBA" id="ARBA00022692"/>
    </source>
</evidence>
<dbReference type="SUPFAM" id="SSF81321">
    <property type="entry name" value="Family A G protein-coupled receptor-like"/>
    <property type="match status" value="1"/>
</dbReference>
<feature type="compositionally biased region" description="Basic and acidic residues" evidence="9">
    <location>
        <begin position="537"/>
        <end position="546"/>
    </location>
</feature>
<dbReference type="CDD" id="cd15203">
    <property type="entry name" value="7tmA_NPYR-like"/>
    <property type="match status" value="1"/>
</dbReference>
<feature type="transmembrane region" description="Helical" evidence="10">
    <location>
        <begin position="79"/>
        <end position="99"/>
    </location>
</feature>
<evidence type="ECO:0000259" key="11">
    <source>
        <dbReference type="PROSITE" id="PS50262"/>
    </source>
</evidence>
<keyword evidence="13" id="KW-1185">Reference proteome</keyword>
<dbReference type="PANTHER" id="PTHR24235:SF18">
    <property type="entry name" value="G-PROTEIN COUPLED RECEPTORS FAMILY 1 PROFILE DOMAIN-CONTAINING PROTEIN"/>
    <property type="match status" value="1"/>
</dbReference>
<dbReference type="PRINTS" id="PR00237">
    <property type="entry name" value="GPCRRHODOPSN"/>
</dbReference>
<reference evidence="12 13" key="1">
    <citation type="submission" date="2024-10" db="EMBL/GenBank/DDBJ databases">
        <authorList>
            <person name="Kim D."/>
        </authorList>
    </citation>
    <scope>NUCLEOTIDE SEQUENCE [LARGE SCALE GENOMIC DNA]</scope>
    <source>
        <strain evidence="12">Taebaek</strain>
    </source>
</reference>
<name>A0ABD2IFA9_HETSC</name>
<dbReference type="PROSITE" id="PS50262">
    <property type="entry name" value="G_PROTEIN_RECEP_F1_2"/>
    <property type="match status" value="1"/>
</dbReference>
<dbReference type="EMBL" id="JBICCN010000309">
    <property type="protein sequence ID" value="KAL3078889.1"/>
    <property type="molecule type" value="Genomic_DNA"/>
</dbReference>
<evidence type="ECO:0000256" key="1">
    <source>
        <dbReference type="ARBA" id="ARBA00004141"/>
    </source>
</evidence>
<keyword evidence="4 8" id="KW-0297">G-protein coupled receptor</keyword>
<organism evidence="12 13">
    <name type="scientific">Heterodera schachtii</name>
    <name type="common">Sugarbeet cyst nematode worm</name>
    <name type="synonym">Tylenchus schachtii</name>
    <dbReference type="NCBI Taxonomy" id="97005"/>
    <lineage>
        <taxon>Eukaryota</taxon>
        <taxon>Metazoa</taxon>
        <taxon>Ecdysozoa</taxon>
        <taxon>Nematoda</taxon>
        <taxon>Chromadorea</taxon>
        <taxon>Rhabditida</taxon>
        <taxon>Tylenchina</taxon>
        <taxon>Tylenchomorpha</taxon>
        <taxon>Tylenchoidea</taxon>
        <taxon>Heteroderidae</taxon>
        <taxon>Heteroderinae</taxon>
        <taxon>Heterodera</taxon>
    </lineage>
</organism>
<evidence type="ECO:0000256" key="9">
    <source>
        <dbReference type="SAM" id="MobiDB-lite"/>
    </source>
</evidence>
<evidence type="ECO:0000256" key="5">
    <source>
        <dbReference type="ARBA" id="ARBA00023136"/>
    </source>
</evidence>
<dbReference type="AlphaFoldDB" id="A0ABD2IFA9"/>
<evidence type="ECO:0000256" key="4">
    <source>
        <dbReference type="ARBA" id="ARBA00023040"/>
    </source>
</evidence>
<evidence type="ECO:0000256" key="7">
    <source>
        <dbReference type="ARBA" id="ARBA00023224"/>
    </source>
</evidence>